<dbReference type="InterPro" id="IPR036271">
    <property type="entry name" value="Tet_transcr_reg_TetR-rel_C_sf"/>
</dbReference>
<accession>A0ABU0EMG1</accession>
<name>A0ABU0EMG1_9PSEU</name>
<evidence type="ECO:0000313" key="4">
    <source>
        <dbReference type="EMBL" id="MDQ0376468.1"/>
    </source>
</evidence>
<evidence type="ECO:0000313" key="5">
    <source>
        <dbReference type="Proteomes" id="UP001229651"/>
    </source>
</evidence>
<evidence type="ECO:0000256" key="1">
    <source>
        <dbReference type="ARBA" id="ARBA00023125"/>
    </source>
</evidence>
<dbReference type="Gene3D" id="1.10.10.60">
    <property type="entry name" value="Homeodomain-like"/>
    <property type="match status" value="1"/>
</dbReference>
<keyword evidence="5" id="KW-1185">Reference proteome</keyword>
<keyword evidence="1 2" id="KW-0238">DNA-binding</keyword>
<reference evidence="4 5" key="1">
    <citation type="submission" date="2023-07" db="EMBL/GenBank/DDBJ databases">
        <title>Sequencing the genomes of 1000 actinobacteria strains.</title>
        <authorList>
            <person name="Klenk H.-P."/>
        </authorList>
    </citation>
    <scope>NUCLEOTIDE SEQUENCE [LARGE SCALE GENOMIC DNA]</scope>
    <source>
        <strain evidence="4 5">DSM 45805</strain>
    </source>
</reference>
<dbReference type="PROSITE" id="PS50977">
    <property type="entry name" value="HTH_TETR_2"/>
    <property type="match status" value="1"/>
</dbReference>
<comment type="caution">
    <text evidence="4">The sequence shown here is derived from an EMBL/GenBank/DDBJ whole genome shotgun (WGS) entry which is preliminary data.</text>
</comment>
<feature type="domain" description="HTH tetR-type" evidence="3">
    <location>
        <begin position="14"/>
        <end position="75"/>
    </location>
</feature>
<feature type="DNA-binding region" description="H-T-H motif" evidence="2">
    <location>
        <begin position="38"/>
        <end position="57"/>
    </location>
</feature>
<dbReference type="SUPFAM" id="SSF46689">
    <property type="entry name" value="Homeodomain-like"/>
    <property type="match status" value="1"/>
</dbReference>
<proteinExistence type="predicted"/>
<organism evidence="4 5">
    <name type="scientific">Amycolatopsis thermophila</name>
    <dbReference type="NCBI Taxonomy" id="206084"/>
    <lineage>
        <taxon>Bacteria</taxon>
        <taxon>Bacillati</taxon>
        <taxon>Actinomycetota</taxon>
        <taxon>Actinomycetes</taxon>
        <taxon>Pseudonocardiales</taxon>
        <taxon>Pseudonocardiaceae</taxon>
        <taxon>Amycolatopsis</taxon>
    </lineage>
</organism>
<dbReference type="InterPro" id="IPR001647">
    <property type="entry name" value="HTH_TetR"/>
</dbReference>
<dbReference type="InterPro" id="IPR009057">
    <property type="entry name" value="Homeodomain-like_sf"/>
</dbReference>
<evidence type="ECO:0000259" key="3">
    <source>
        <dbReference type="PROSITE" id="PS50977"/>
    </source>
</evidence>
<protein>
    <submittedName>
        <fullName evidence="4">AcrR family transcriptional regulator</fullName>
    </submittedName>
</protein>
<sequence length="199" mass="21175">MTSNLLGQSRVQKGLSADRIVEAAVELTVNSGGVDRWTVRALAEAIGAYPAVIYHHVGDRAEVVRQVVEAIVDKIPVPAEADSWQDWIRQAAEVLEERLVPIRGVARHLAAQAACGSLPEGIRGPAVRVLDAAGFREPERQACRVVSSLCSLVLVEEAVADVASVEVDGTAQFREGVQLLVDGLEARLAAVKYGVHAAA</sequence>
<dbReference type="SUPFAM" id="SSF48498">
    <property type="entry name" value="Tetracyclin repressor-like, C-terminal domain"/>
    <property type="match status" value="1"/>
</dbReference>
<dbReference type="Proteomes" id="UP001229651">
    <property type="component" value="Unassembled WGS sequence"/>
</dbReference>
<gene>
    <name evidence="4" type="ORF">FB470_000462</name>
</gene>
<dbReference type="RefSeq" id="WP_306988334.1">
    <property type="nucleotide sequence ID" value="NZ_JAUSUT010000001.1"/>
</dbReference>
<dbReference type="EMBL" id="JAUSUT010000001">
    <property type="protein sequence ID" value="MDQ0376468.1"/>
    <property type="molecule type" value="Genomic_DNA"/>
</dbReference>
<evidence type="ECO:0000256" key="2">
    <source>
        <dbReference type="PROSITE-ProRule" id="PRU00335"/>
    </source>
</evidence>
<dbReference type="Gene3D" id="1.10.357.10">
    <property type="entry name" value="Tetracycline Repressor, domain 2"/>
    <property type="match status" value="1"/>
</dbReference>